<dbReference type="EMBL" id="JAHXZJ010000374">
    <property type="protein sequence ID" value="KAH0561859.1"/>
    <property type="molecule type" value="Genomic_DNA"/>
</dbReference>
<comment type="caution">
    <text evidence="1">The sequence shown here is derived from an EMBL/GenBank/DDBJ whole genome shotgun (WGS) entry which is preliminary data.</text>
</comment>
<protein>
    <submittedName>
        <fullName evidence="1">Uncharacterized protein</fullName>
    </submittedName>
</protein>
<proteinExistence type="predicted"/>
<keyword evidence="2" id="KW-1185">Reference proteome</keyword>
<evidence type="ECO:0000313" key="1">
    <source>
        <dbReference type="EMBL" id="KAH0561859.1"/>
    </source>
</evidence>
<name>A0AAV7J0R3_COTGL</name>
<gene>
    <name evidence="1" type="ORF">KQX54_019842</name>
</gene>
<evidence type="ECO:0000313" key="2">
    <source>
        <dbReference type="Proteomes" id="UP000826195"/>
    </source>
</evidence>
<sequence length="130" mass="14723">MHINHLGAQLATTCSKASWEFGSRSMVPVSVFALLVHGALFPETIINTISICVCLLREGSYLRVWACRGERLRGMSEISQVRRDKWASLAQVQMSNKQRMQDQIRIAGLLEVMNPRLGSHQNRLESLMVR</sequence>
<dbReference type="Proteomes" id="UP000826195">
    <property type="component" value="Unassembled WGS sequence"/>
</dbReference>
<accession>A0AAV7J0R3</accession>
<organism evidence="1 2">
    <name type="scientific">Cotesia glomerata</name>
    <name type="common">Lepidopteran parasitic wasp</name>
    <name type="synonym">Apanteles glomeratus</name>
    <dbReference type="NCBI Taxonomy" id="32391"/>
    <lineage>
        <taxon>Eukaryota</taxon>
        <taxon>Metazoa</taxon>
        <taxon>Ecdysozoa</taxon>
        <taxon>Arthropoda</taxon>
        <taxon>Hexapoda</taxon>
        <taxon>Insecta</taxon>
        <taxon>Pterygota</taxon>
        <taxon>Neoptera</taxon>
        <taxon>Endopterygota</taxon>
        <taxon>Hymenoptera</taxon>
        <taxon>Apocrita</taxon>
        <taxon>Ichneumonoidea</taxon>
        <taxon>Braconidae</taxon>
        <taxon>Microgastrinae</taxon>
        <taxon>Cotesia</taxon>
    </lineage>
</organism>
<dbReference type="AlphaFoldDB" id="A0AAV7J0R3"/>
<reference evidence="1 2" key="1">
    <citation type="journal article" date="2021" name="J. Hered.">
        <title>A chromosome-level genome assembly of the parasitoid wasp, Cotesia glomerata (Hymenoptera: Braconidae).</title>
        <authorList>
            <person name="Pinto B.J."/>
            <person name="Weis J.J."/>
            <person name="Gamble T."/>
            <person name="Ode P.J."/>
            <person name="Paul R."/>
            <person name="Zaspel J.M."/>
        </authorList>
    </citation>
    <scope>NUCLEOTIDE SEQUENCE [LARGE SCALE GENOMIC DNA]</scope>
    <source>
        <strain evidence="1">CgM1</strain>
    </source>
</reference>